<dbReference type="Proteomes" id="UP000001075">
    <property type="component" value="Unassembled WGS sequence"/>
</dbReference>
<protein>
    <submittedName>
        <fullName evidence="1">Uncharacterized protein</fullName>
    </submittedName>
</protein>
<proteinExistence type="predicted"/>
<name>G3I672_CRIGR</name>
<dbReference type="AlphaFoldDB" id="G3I672"/>
<organism evidence="1 2">
    <name type="scientific">Cricetulus griseus</name>
    <name type="common">Chinese hamster</name>
    <name type="synonym">Cricetulus barabensis griseus</name>
    <dbReference type="NCBI Taxonomy" id="10029"/>
    <lineage>
        <taxon>Eukaryota</taxon>
        <taxon>Metazoa</taxon>
        <taxon>Chordata</taxon>
        <taxon>Craniata</taxon>
        <taxon>Vertebrata</taxon>
        <taxon>Euteleostomi</taxon>
        <taxon>Mammalia</taxon>
        <taxon>Eutheria</taxon>
        <taxon>Euarchontoglires</taxon>
        <taxon>Glires</taxon>
        <taxon>Rodentia</taxon>
        <taxon>Myomorpha</taxon>
        <taxon>Muroidea</taxon>
        <taxon>Cricetidae</taxon>
        <taxon>Cricetinae</taxon>
        <taxon>Cricetulus</taxon>
    </lineage>
</organism>
<gene>
    <name evidence="1" type="ORF">I79_018984</name>
</gene>
<evidence type="ECO:0000313" key="1">
    <source>
        <dbReference type="EMBL" id="EGW06328.1"/>
    </source>
</evidence>
<sequence length="57" mass="6750">MNTYAQTVKYLSGLYYVNQSSQPKLDFHAFLPGFFFYHFALQCSEDYSVQRVLKDEL</sequence>
<accession>G3I672</accession>
<reference evidence="2" key="1">
    <citation type="journal article" date="2011" name="Nat. Biotechnol.">
        <title>The genomic sequence of the Chinese hamster ovary (CHO)-K1 cell line.</title>
        <authorList>
            <person name="Xu X."/>
            <person name="Nagarajan H."/>
            <person name="Lewis N.E."/>
            <person name="Pan S."/>
            <person name="Cai Z."/>
            <person name="Liu X."/>
            <person name="Chen W."/>
            <person name="Xie M."/>
            <person name="Wang W."/>
            <person name="Hammond S."/>
            <person name="Andersen M.R."/>
            <person name="Neff N."/>
            <person name="Passarelli B."/>
            <person name="Koh W."/>
            <person name="Fan H.C."/>
            <person name="Wang J."/>
            <person name="Gui Y."/>
            <person name="Lee K.H."/>
            <person name="Betenbaugh M.J."/>
            <person name="Quake S.R."/>
            <person name="Famili I."/>
            <person name="Palsson B.O."/>
            <person name="Wang J."/>
        </authorList>
    </citation>
    <scope>NUCLEOTIDE SEQUENCE [LARGE SCALE GENOMIC DNA]</scope>
    <source>
        <strain evidence="2">CHO K1 cell line</strain>
    </source>
</reference>
<dbReference type="InParanoid" id="G3I672"/>
<evidence type="ECO:0000313" key="2">
    <source>
        <dbReference type="Proteomes" id="UP000001075"/>
    </source>
</evidence>
<dbReference type="EMBL" id="JH001342">
    <property type="protein sequence ID" value="EGW06328.1"/>
    <property type="molecule type" value="Genomic_DNA"/>
</dbReference>